<dbReference type="GO" id="GO:0004222">
    <property type="term" value="F:metalloendopeptidase activity"/>
    <property type="evidence" value="ECO:0007669"/>
    <property type="project" value="TreeGrafter"/>
</dbReference>
<dbReference type="InterPro" id="IPR050570">
    <property type="entry name" value="Cell_wall_metabolism_enzyme"/>
</dbReference>
<dbReference type="Gene3D" id="2.70.70.10">
    <property type="entry name" value="Glucose Permease (Domain IIA)"/>
    <property type="match status" value="1"/>
</dbReference>
<dbReference type="CDD" id="cd12797">
    <property type="entry name" value="M23_peptidase"/>
    <property type="match status" value="1"/>
</dbReference>
<evidence type="ECO:0000313" key="3">
    <source>
        <dbReference type="Proteomes" id="UP000178089"/>
    </source>
</evidence>
<evidence type="ECO:0000313" key="2">
    <source>
        <dbReference type="EMBL" id="OHA29745.1"/>
    </source>
</evidence>
<proteinExistence type="predicted"/>
<accession>A0A1G2N0M8</accession>
<dbReference type="PROSITE" id="PS51782">
    <property type="entry name" value="LYSM"/>
    <property type="match status" value="2"/>
</dbReference>
<dbReference type="InterPro" id="IPR036779">
    <property type="entry name" value="LysM_dom_sf"/>
</dbReference>
<gene>
    <name evidence="2" type="ORF">A3F51_03405</name>
</gene>
<dbReference type="AlphaFoldDB" id="A0A1G2N0M8"/>
<dbReference type="CDD" id="cd00118">
    <property type="entry name" value="LysM"/>
    <property type="match status" value="2"/>
</dbReference>
<dbReference type="PANTHER" id="PTHR21666">
    <property type="entry name" value="PEPTIDASE-RELATED"/>
    <property type="match status" value="1"/>
</dbReference>
<protein>
    <recommendedName>
        <fullName evidence="1">LysM domain-containing protein</fullName>
    </recommendedName>
</protein>
<dbReference type="SUPFAM" id="SSF54106">
    <property type="entry name" value="LysM domain"/>
    <property type="match status" value="1"/>
</dbReference>
<comment type="caution">
    <text evidence="2">The sequence shown here is derived from an EMBL/GenBank/DDBJ whole genome shotgun (WGS) entry which is preliminary data.</text>
</comment>
<evidence type="ECO:0000259" key="1">
    <source>
        <dbReference type="PROSITE" id="PS51782"/>
    </source>
</evidence>
<dbReference type="Proteomes" id="UP000178089">
    <property type="component" value="Unassembled WGS sequence"/>
</dbReference>
<dbReference type="Pfam" id="PF01476">
    <property type="entry name" value="LysM"/>
    <property type="match status" value="2"/>
</dbReference>
<feature type="domain" description="LysM" evidence="1">
    <location>
        <begin position="168"/>
        <end position="212"/>
    </location>
</feature>
<dbReference type="SUPFAM" id="SSF51261">
    <property type="entry name" value="Duplicated hybrid motif"/>
    <property type="match status" value="1"/>
</dbReference>
<dbReference type="InterPro" id="IPR016047">
    <property type="entry name" value="M23ase_b-sheet_dom"/>
</dbReference>
<dbReference type="STRING" id="1802315.A3F51_03405"/>
<name>A0A1G2N0M8_9BACT</name>
<dbReference type="InterPro" id="IPR011055">
    <property type="entry name" value="Dup_hybrid_motif"/>
</dbReference>
<reference evidence="2 3" key="1">
    <citation type="journal article" date="2016" name="Nat. Commun.">
        <title>Thousands of microbial genomes shed light on interconnected biogeochemical processes in an aquifer system.</title>
        <authorList>
            <person name="Anantharaman K."/>
            <person name="Brown C.T."/>
            <person name="Hug L.A."/>
            <person name="Sharon I."/>
            <person name="Castelle C.J."/>
            <person name="Probst A.J."/>
            <person name="Thomas B.C."/>
            <person name="Singh A."/>
            <person name="Wilkins M.J."/>
            <person name="Karaoz U."/>
            <person name="Brodie E.L."/>
            <person name="Williams K.H."/>
            <person name="Hubbard S.S."/>
            <person name="Banfield J.F."/>
        </authorList>
    </citation>
    <scope>NUCLEOTIDE SEQUENCE [LARGE SCALE GENOMIC DNA]</scope>
</reference>
<feature type="domain" description="LysM" evidence="1">
    <location>
        <begin position="118"/>
        <end position="162"/>
    </location>
</feature>
<organism evidence="2 3">
    <name type="scientific">Candidatus Taylorbacteria bacterium RIFCSPHIGHO2_12_FULL_45_16</name>
    <dbReference type="NCBI Taxonomy" id="1802315"/>
    <lineage>
        <taxon>Bacteria</taxon>
        <taxon>Candidatus Tayloriibacteriota</taxon>
    </lineage>
</organism>
<dbReference type="EMBL" id="MHRT01000001">
    <property type="protein sequence ID" value="OHA29745.1"/>
    <property type="molecule type" value="Genomic_DNA"/>
</dbReference>
<dbReference type="Pfam" id="PF01551">
    <property type="entry name" value="Peptidase_M23"/>
    <property type="match status" value="1"/>
</dbReference>
<dbReference type="InterPro" id="IPR018392">
    <property type="entry name" value="LysM"/>
</dbReference>
<sequence length="354" mass="37922">MQFPSLSTTKYSTASKRLVIWTAAFLLFVIGILMYSKTAHAGLISYMQTMFGGGRVSAKVIQNQIYSDSRNLALLHSAVSYDPNPEKPSGVSPVVGNTLVADAVLSEAVEDTTSTQISSYTVRDGDTISGIAKMFGVSVNTVMWANNISRASALRVGQDLIILPVTGINYTLQKGDTIKGIALKYKADVDEILRYNDLSLNSTLIVGQNIIIPDAELQIVVPTKGVVKNNPAHNTNGPDYGNYYIRPVQGGVKTQGLHGYNGIDIASPVGTPIYASAAGKVLVSISGGWNGGYGNLVIISHDNGTQTLYSHLSKNLVKVGQYVEQNQRIAFMGATGKVTGPHLHFEIRGAKNPF</sequence>
<dbReference type="Gene3D" id="3.10.350.10">
    <property type="entry name" value="LysM domain"/>
    <property type="match status" value="2"/>
</dbReference>
<dbReference type="PANTHER" id="PTHR21666:SF270">
    <property type="entry name" value="MUREIN HYDROLASE ACTIVATOR ENVC"/>
    <property type="match status" value="1"/>
</dbReference>
<dbReference type="SMART" id="SM00257">
    <property type="entry name" value="LysM"/>
    <property type="match status" value="2"/>
</dbReference>